<protein>
    <submittedName>
        <fullName evidence="1">Uncharacterized protein</fullName>
    </submittedName>
</protein>
<reference evidence="1" key="1">
    <citation type="journal article" date="2014" name="Front. Microbiol.">
        <title>High frequency of phylogenetically diverse reductive dehalogenase-homologous genes in deep subseafloor sedimentary metagenomes.</title>
        <authorList>
            <person name="Kawai M."/>
            <person name="Futagami T."/>
            <person name="Toyoda A."/>
            <person name="Takaki Y."/>
            <person name="Nishi S."/>
            <person name="Hori S."/>
            <person name="Arai W."/>
            <person name="Tsubouchi T."/>
            <person name="Morono Y."/>
            <person name="Uchiyama I."/>
            <person name="Ito T."/>
            <person name="Fujiyama A."/>
            <person name="Inagaki F."/>
            <person name="Takami H."/>
        </authorList>
    </citation>
    <scope>NUCLEOTIDE SEQUENCE</scope>
    <source>
        <strain evidence="1">Expedition CK06-06</strain>
    </source>
</reference>
<feature type="non-terminal residue" evidence="1">
    <location>
        <position position="1"/>
    </location>
</feature>
<evidence type="ECO:0000313" key="1">
    <source>
        <dbReference type="EMBL" id="GAH10500.1"/>
    </source>
</evidence>
<name>X1DQK0_9ZZZZ</name>
<proteinExistence type="predicted"/>
<gene>
    <name evidence="1" type="ORF">S01H4_55996</name>
</gene>
<sequence>KDTTLKFNQGNFTLGSSVYGYGITVSQSYKNDSIYYGINPTSDLLRLNGLSLIEPFAVVGIKEGIPKYNFVKDNDWKVIDNPTTSLEHSSIEFIGDHPDNDTVFTIVYKFEFNFTEGYYGNISLNSDSNKGILKSWIKFEFLNDVLNKEINDFQPLYISFEETLPAGLSQYNLSYGIQNLTLWEDNVVIYNEHELQPFNGSINTNGYPTLTFATTQTEDVTVIYGIRSQYNLGYGFQRLNGSYND</sequence>
<dbReference type="EMBL" id="BART01032397">
    <property type="protein sequence ID" value="GAH10500.1"/>
    <property type="molecule type" value="Genomic_DNA"/>
</dbReference>
<feature type="non-terminal residue" evidence="1">
    <location>
        <position position="245"/>
    </location>
</feature>
<organism evidence="1">
    <name type="scientific">marine sediment metagenome</name>
    <dbReference type="NCBI Taxonomy" id="412755"/>
    <lineage>
        <taxon>unclassified sequences</taxon>
        <taxon>metagenomes</taxon>
        <taxon>ecological metagenomes</taxon>
    </lineage>
</organism>
<dbReference type="AlphaFoldDB" id="X1DQK0"/>
<comment type="caution">
    <text evidence="1">The sequence shown here is derived from an EMBL/GenBank/DDBJ whole genome shotgun (WGS) entry which is preliminary data.</text>
</comment>
<accession>X1DQK0</accession>